<organism evidence="1">
    <name type="scientific">Pseudomonas putida</name>
    <name type="common">Arthrobacter siderocapsulatus</name>
    <dbReference type="NCBI Taxonomy" id="303"/>
    <lineage>
        <taxon>Bacteria</taxon>
        <taxon>Pseudomonadati</taxon>
        <taxon>Pseudomonadota</taxon>
        <taxon>Gammaproteobacteria</taxon>
        <taxon>Pseudomonadales</taxon>
        <taxon>Pseudomonadaceae</taxon>
        <taxon>Pseudomonas</taxon>
    </lineage>
</organism>
<evidence type="ECO:0000313" key="1">
    <source>
        <dbReference type="EMBL" id="CAQ77074.1"/>
    </source>
</evidence>
<dbReference type="AlphaFoldDB" id="B3WFS0"/>
<dbReference type="EMBL" id="FM179467">
    <property type="protein sequence ID" value="CAQ77074.1"/>
    <property type="molecule type" value="Genomic_DNA"/>
</dbReference>
<name>B3WFS0_PSEPU</name>
<reference evidence="1" key="1">
    <citation type="journal article" date="2009" name="J. Antimicrob. Chemother.">
        <title>Emergence and persistence of integron structures harbouring VIM genes in the Children's Memorial Health Institute, Warsaw, Poland, 1998-2006.</title>
        <authorList>
            <person name="Patzer J.A."/>
            <person name="Walsh T.R."/>
            <person name="Weeks J."/>
            <person name="Dzierzanowska D."/>
            <person name="Toleman M.A."/>
        </authorList>
    </citation>
    <scope>NUCLEOTIDE SEQUENCE</scope>
    <source>
        <strain evidence="1">229-03</strain>
    </source>
</reference>
<accession>B3WFS0</accession>
<proteinExistence type="predicted"/>
<sequence length="95" mass="10834">MAIMKPPEKIDGAHVVEWAWSDAPFGNVLYEDGEVAAVIHGLAICRYEGSTKIYRFSCNEHWECEQDQVYTSLELAKSELPKQYQKVEAIWQSAV</sequence>
<protein>
    <submittedName>
        <fullName evidence="1">Uncharacterized protein</fullName>
    </submittedName>
</protein>